<dbReference type="AlphaFoldDB" id="A0A4R6BBH0"/>
<dbReference type="OrthoDB" id="2418109at2"/>
<dbReference type="EMBL" id="SCWA01000017">
    <property type="protein sequence ID" value="TDL94329.1"/>
    <property type="molecule type" value="Genomic_DNA"/>
</dbReference>
<gene>
    <name evidence="1" type="ORF">ERX27_08950</name>
</gene>
<evidence type="ECO:0000313" key="1">
    <source>
        <dbReference type="EMBL" id="TDL94329.1"/>
    </source>
</evidence>
<evidence type="ECO:0000313" key="2">
    <source>
        <dbReference type="Proteomes" id="UP000295310"/>
    </source>
</evidence>
<protein>
    <submittedName>
        <fullName evidence="1">Uncharacterized protein</fullName>
    </submittedName>
</protein>
<comment type="caution">
    <text evidence="1">The sequence shown here is derived from an EMBL/GenBank/DDBJ whole genome shotgun (WGS) entry which is preliminary data.</text>
</comment>
<accession>A0A4R6BBH0</accession>
<name>A0A4R6BBH0_9STAP</name>
<organism evidence="1 2">
    <name type="scientific">Macrococcus brunensis</name>
    <dbReference type="NCBI Taxonomy" id="198483"/>
    <lineage>
        <taxon>Bacteria</taxon>
        <taxon>Bacillati</taxon>
        <taxon>Bacillota</taxon>
        <taxon>Bacilli</taxon>
        <taxon>Bacillales</taxon>
        <taxon>Staphylococcaceae</taxon>
        <taxon>Macrococcus</taxon>
    </lineage>
</organism>
<sequence>MKPLKRIIYGIKVITKSGPKGQEMYNVIYYYFVQAVRKDEYVALNEDIYKKVSYPEDAIRYLDIVSCDEIDPEDSDYYLYEYLYSSEDIKLFHVKEMVVYKLDEVLY</sequence>
<proteinExistence type="predicted"/>
<dbReference type="Proteomes" id="UP000295310">
    <property type="component" value="Unassembled WGS sequence"/>
</dbReference>
<dbReference type="RefSeq" id="WP_133432497.1">
    <property type="nucleotide sequence ID" value="NZ_CP092172.1"/>
</dbReference>
<keyword evidence="2" id="KW-1185">Reference proteome</keyword>
<reference evidence="1 2" key="1">
    <citation type="submission" date="2019-01" db="EMBL/GenBank/DDBJ databases">
        <title>Draft genome sequences of the type strains of six Macrococcus species.</title>
        <authorList>
            <person name="Mazhar S."/>
            <person name="Altermann E."/>
            <person name="Hill C."/>
            <person name="Mcauliffe O."/>
        </authorList>
    </citation>
    <scope>NUCLEOTIDE SEQUENCE [LARGE SCALE GENOMIC DNA]</scope>
    <source>
        <strain evidence="1 2">CCM4811</strain>
    </source>
</reference>